<dbReference type="AlphaFoldDB" id="A0A068WP38"/>
<dbReference type="Proteomes" id="UP000492820">
    <property type="component" value="Unassembled WGS sequence"/>
</dbReference>
<feature type="coiled-coil region" evidence="1">
    <location>
        <begin position="395"/>
        <end position="488"/>
    </location>
</feature>
<evidence type="ECO:0000256" key="2">
    <source>
        <dbReference type="SAM" id="MobiDB-lite"/>
    </source>
</evidence>
<reference evidence="3 4" key="1">
    <citation type="journal article" date="2013" name="Nature">
        <title>The genomes of four tapeworm species reveal adaptations to parasitism.</title>
        <authorList>
            <person name="Tsai I.J."/>
            <person name="Zarowiecki M."/>
            <person name="Holroyd N."/>
            <person name="Garciarrubio A."/>
            <person name="Sanchez-Flores A."/>
            <person name="Brooks K.L."/>
            <person name="Tracey A."/>
            <person name="Bobes R.J."/>
            <person name="Fragoso G."/>
            <person name="Sciutto E."/>
            <person name="Aslett M."/>
            <person name="Beasley H."/>
            <person name="Bennett H.M."/>
            <person name="Cai J."/>
            <person name="Camicia F."/>
            <person name="Clark R."/>
            <person name="Cucher M."/>
            <person name="De Silva N."/>
            <person name="Day T.A."/>
            <person name="Deplazes P."/>
            <person name="Estrada K."/>
            <person name="Fernandez C."/>
            <person name="Holland P.W."/>
            <person name="Hou J."/>
            <person name="Hu S."/>
            <person name="Huckvale T."/>
            <person name="Hung S.S."/>
            <person name="Kamenetzky L."/>
            <person name="Keane J.A."/>
            <person name="Kiss F."/>
            <person name="Koziol U."/>
            <person name="Lambert O."/>
            <person name="Liu K."/>
            <person name="Luo X."/>
            <person name="Luo Y."/>
            <person name="Macchiaroli N."/>
            <person name="Nichol S."/>
            <person name="Paps J."/>
            <person name="Parkinson J."/>
            <person name="Pouchkina-Stantcheva N."/>
            <person name="Riddiford N."/>
            <person name="Rosenzvit M."/>
            <person name="Salinas G."/>
            <person name="Wasmuth J.D."/>
            <person name="Zamanian M."/>
            <person name="Zheng Y."/>
            <person name="Cai X."/>
            <person name="Soberon X."/>
            <person name="Olson P.D."/>
            <person name="Laclette J.P."/>
            <person name="Brehm K."/>
            <person name="Berriman M."/>
            <person name="Garciarrubio A."/>
            <person name="Bobes R.J."/>
            <person name="Fragoso G."/>
            <person name="Sanchez-Flores A."/>
            <person name="Estrada K."/>
            <person name="Cevallos M.A."/>
            <person name="Morett E."/>
            <person name="Gonzalez V."/>
            <person name="Portillo T."/>
            <person name="Ochoa-Leyva A."/>
            <person name="Jose M.V."/>
            <person name="Sciutto E."/>
            <person name="Landa A."/>
            <person name="Jimenez L."/>
            <person name="Valdes V."/>
            <person name="Carrero J.C."/>
            <person name="Larralde C."/>
            <person name="Morales-Montor J."/>
            <person name="Limon-Lason J."/>
            <person name="Soberon X."/>
            <person name="Laclette J.P."/>
        </authorList>
    </citation>
    <scope>NUCLEOTIDE SEQUENCE [LARGE SCALE GENOMIC DNA]</scope>
</reference>
<feature type="coiled-coil region" evidence="1">
    <location>
        <begin position="311"/>
        <end position="338"/>
    </location>
</feature>
<organism evidence="3">
    <name type="scientific">Echinococcus granulosus</name>
    <name type="common">Hydatid tapeworm</name>
    <dbReference type="NCBI Taxonomy" id="6210"/>
    <lineage>
        <taxon>Eukaryota</taxon>
        <taxon>Metazoa</taxon>
        <taxon>Spiralia</taxon>
        <taxon>Lophotrochozoa</taxon>
        <taxon>Platyhelminthes</taxon>
        <taxon>Cestoda</taxon>
        <taxon>Eucestoda</taxon>
        <taxon>Cyclophyllidea</taxon>
        <taxon>Taeniidae</taxon>
        <taxon>Echinococcus</taxon>
        <taxon>Echinococcus granulosus group</taxon>
    </lineage>
</organism>
<dbReference type="EMBL" id="LK028579">
    <property type="protein sequence ID" value="CDS19442.1"/>
    <property type="molecule type" value="Genomic_DNA"/>
</dbReference>
<feature type="region of interest" description="Disordered" evidence="2">
    <location>
        <begin position="171"/>
        <end position="193"/>
    </location>
</feature>
<feature type="compositionally biased region" description="Pro residues" evidence="2">
    <location>
        <begin position="173"/>
        <end position="185"/>
    </location>
</feature>
<evidence type="ECO:0000256" key="1">
    <source>
        <dbReference type="SAM" id="Coils"/>
    </source>
</evidence>
<sequence length="509" mass="59251">MYISVTITACSLERHFQIHAIMPPDVSPAQVLELSNCIKNKVGIKCSISSFTDIGIEFFEEIFSYISSNYVVTSNQPACKRFQYILQWLSDYLDTSLDHINADSLVLCDPLNLHNLLEILNLCVDAEKEFDVYKSSENIPQSKQEMDAALEQSRLKYLSCKLAEMFLPETAETPPPPIGLEPGTPPKTSNTSGPRVKFVDVPHVITPYSADPPQSSGSILRVVERPLRQGLRCRHPQTLYANMKPYLRWWHSMPSCKVPSQDVSALLQELLKKLDQLELSRETQNYIKLKLQSIVDTTRAVAPSHRRAQGERRLEEVANRQRRRIELMEHQAVDAERMLSLRDSQAFQRLLLNELRQRRRQEVLDRHFCLRHDERLHALAAARKAQEEQIIKGTFDAALEKARQNRIERDNLRREVRQKEIELQNLLISNLENRQEERILFLQDEQNKRQAEMDLQAKSNKVDNLREKIELRQQLTRQIKDLEEALLNQLEPRDLRECNEIRGNYNWSN</sequence>
<protein>
    <submittedName>
        <fullName evidence="5">DUF5745 domain-containing protein</fullName>
    </submittedName>
</protein>
<reference evidence="3" key="2">
    <citation type="submission" date="2014-06" db="EMBL/GenBank/DDBJ databases">
        <authorList>
            <person name="Aslett M."/>
        </authorList>
    </citation>
    <scope>NUCLEOTIDE SEQUENCE</scope>
</reference>
<accession>A0A068WP38</accession>
<gene>
    <name evidence="5" type="primary">EGR_01067</name>
    <name evidence="3" type="ORF">EgrG_000474700</name>
</gene>
<evidence type="ECO:0000313" key="5">
    <source>
        <dbReference type="WBParaSite" id="EgrG_000474700"/>
    </source>
</evidence>
<dbReference type="WBParaSite" id="EgrG_000474700">
    <property type="protein sequence ID" value="EgrG_000474700"/>
    <property type="gene ID" value="EgrG_000474700"/>
</dbReference>
<dbReference type="OrthoDB" id="545730at2759"/>
<name>A0A068WP38_ECHGR</name>
<reference evidence="5" key="3">
    <citation type="submission" date="2020-10" db="UniProtKB">
        <authorList>
            <consortium name="WormBaseParasite"/>
        </authorList>
    </citation>
    <scope>IDENTIFICATION</scope>
</reference>
<proteinExistence type="predicted"/>
<evidence type="ECO:0000313" key="3">
    <source>
        <dbReference type="EMBL" id="CDS19442.1"/>
    </source>
</evidence>
<keyword evidence="1" id="KW-0175">Coiled coil</keyword>
<evidence type="ECO:0000313" key="4">
    <source>
        <dbReference type="Proteomes" id="UP000492820"/>
    </source>
</evidence>